<name>A0ABR0AUJ7_9CRUS</name>
<dbReference type="Proteomes" id="UP001234178">
    <property type="component" value="Unassembled WGS sequence"/>
</dbReference>
<keyword evidence="2" id="KW-1185">Reference proteome</keyword>
<evidence type="ECO:0000313" key="2">
    <source>
        <dbReference type="Proteomes" id="UP001234178"/>
    </source>
</evidence>
<dbReference type="EMBL" id="JAOYFB010000039">
    <property type="protein sequence ID" value="KAK4028809.1"/>
    <property type="molecule type" value="Genomic_DNA"/>
</dbReference>
<accession>A0ABR0AUJ7</accession>
<organism evidence="1 2">
    <name type="scientific">Daphnia magna</name>
    <dbReference type="NCBI Taxonomy" id="35525"/>
    <lineage>
        <taxon>Eukaryota</taxon>
        <taxon>Metazoa</taxon>
        <taxon>Ecdysozoa</taxon>
        <taxon>Arthropoda</taxon>
        <taxon>Crustacea</taxon>
        <taxon>Branchiopoda</taxon>
        <taxon>Diplostraca</taxon>
        <taxon>Cladocera</taxon>
        <taxon>Anomopoda</taxon>
        <taxon>Daphniidae</taxon>
        <taxon>Daphnia</taxon>
    </lineage>
</organism>
<comment type="caution">
    <text evidence="1">The sequence shown here is derived from an EMBL/GenBank/DDBJ whole genome shotgun (WGS) entry which is preliminary data.</text>
</comment>
<proteinExistence type="predicted"/>
<evidence type="ECO:0000313" key="1">
    <source>
        <dbReference type="EMBL" id="KAK4028809.1"/>
    </source>
</evidence>
<reference evidence="1 2" key="1">
    <citation type="journal article" date="2023" name="Nucleic Acids Res.">
        <title>The hologenome of Daphnia magna reveals possible DNA methylation and microbiome-mediated evolution of the host genome.</title>
        <authorList>
            <person name="Chaturvedi A."/>
            <person name="Li X."/>
            <person name="Dhandapani V."/>
            <person name="Marshall H."/>
            <person name="Kissane S."/>
            <person name="Cuenca-Cambronero M."/>
            <person name="Asole G."/>
            <person name="Calvet F."/>
            <person name="Ruiz-Romero M."/>
            <person name="Marangio P."/>
            <person name="Guigo R."/>
            <person name="Rago D."/>
            <person name="Mirbahai L."/>
            <person name="Eastwood N."/>
            <person name="Colbourne J.K."/>
            <person name="Zhou J."/>
            <person name="Mallon E."/>
            <person name="Orsini L."/>
        </authorList>
    </citation>
    <scope>NUCLEOTIDE SEQUENCE [LARGE SCALE GENOMIC DNA]</scope>
    <source>
        <strain evidence="1">LRV0_1</strain>
    </source>
</reference>
<sequence>MGPKFSNTQVQLQTHSVATIGLMSIITTRVNLTRRGVNCPCSGACPDVGATMLTRRVKLGSQGAPITK</sequence>
<protein>
    <submittedName>
        <fullName evidence="1">Uncharacterized protein</fullName>
    </submittedName>
</protein>
<gene>
    <name evidence="1" type="ORF">OUZ56_021827</name>
</gene>